<reference evidence="1" key="1">
    <citation type="submission" date="2023-06" db="EMBL/GenBank/DDBJ databases">
        <authorList>
            <consortium name="Lawrence Berkeley National Laboratory"/>
            <person name="Ahrendt S."/>
            <person name="Sahu N."/>
            <person name="Indic B."/>
            <person name="Wong-Bajracharya J."/>
            <person name="Merenyi Z."/>
            <person name="Ke H.-M."/>
            <person name="Monk M."/>
            <person name="Kocsube S."/>
            <person name="Drula E."/>
            <person name="Lipzen A."/>
            <person name="Balint B."/>
            <person name="Henrissat B."/>
            <person name="Andreopoulos B."/>
            <person name="Martin F.M."/>
            <person name="Harder C.B."/>
            <person name="Rigling D."/>
            <person name="Ford K.L."/>
            <person name="Foster G.D."/>
            <person name="Pangilinan J."/>
            <person name="Papanicolaou A."/>
            <person name="Barry K."/>
            <person name="LaButti K."/>
            <person name="Viragh M."/>
            <person name="Koriabine M."/>
            <person name="Yan M."/>
            <person name="Riley R."/>
            <person name="Champramary S."/>
            <person name="Plett K.L."/>
            <person name="Tsai I.J."/>
            <person name="Slot J."/>
            <person name="Sipos G."/>
            <person name="Plett J."/>
            <person name="Nagy L.G."/>
            <person name="Grigoriev I.V."/>
        </authorList>
    </citation>
    <scope>NUCLEOTIDE SEQUENCE</scope>
    <source>
        <strain evidence="1">HWK02</strain>
    </source>
</reference>
<protein>
    <submittedName>
        <fullName evidence="1">Uncharacterized protein</fullName>
    </submittedName>
</protein>
<gene>
    <name evidence="1" type="ORF">EDD18DRAFT_1111209</name>
</gene>
<dbReference type="EMBL" id="JAUEPU010000047">
    <property type="protein sequence ID" value="KAK0486677.1"/>
    <property type="molecule type" value="Genomic_DNA"/>
</dbReference>
<comment type="caution">
    <text evidence="1">The sequence shown here is derived from an EMBL/GenBank/DDBJ whole genome shotgun (WGS) entry which is preliminary data.</text>
</comment>
<sequence length="260" mass="28608">MITSQSRLFHSLDAEITGNAMEDIGESNENGGANRRSDDLAMEALRISHLIITNSGLLSLVAQPESDNSAPETSAYEAFALCCFLANWLVEEKRWQGWITTSKRSRHLQELKLMHYDDACAPAGKNPGPSSTPNMNAGAALCPRPVSNTARVRKNEELVGPALRSESDLRIREGGTGFGTGKRAANLRHQLLPWHAGRQNYVNATYEFGYLDGTDFVHECCTRKDYIALTSDRGCGENQNLAIIEILFSESTKTDKCGLQ</sequence>
<accession>A0AA39PLS4</accession>
<evidence type="ECO:0000313" key="2">
    <source>
        <dbReference type="Proteomes" id="UP001175228"/>
    </source>
</evidence>
<dbReference type="Proteomes" id="UP001175228">
    <property type="component" value="Unassembled WGS sequence"/>
</dbReference>
<evidence type="ECO:0000313" key="1">
    <source>
        <dbReference type="EMBL" id="KAK0486677.1"/>
    </source>
</evidence>
<proteinExistence type="predicted"/>
<name>A0AA39PLS4_9AGAR</name>
<organism evidence="1 2">
    <name type="scientific">Armillaria luteobubalina</name>
    <dbReference type="NCBI Taxonomy" id="153913"/>
    <lineage>
        <taxon>Eukaryota</taxon>
        <taxon>Fungi</taxon>
        <taxon>Dikarya</taxon>
        <taxon>Basidiomycota</taxon>
        <taxon>Agaricomycotina</taxon>
        <taxon>Agaricomycetes</taxon>
        <taxon>Agaricomycetidae</taxon>
        <taxon>Agaricales</taxon>
        <taxon>Marasmiineae</taxon>
        <taxon>Physalacriaceae</taxon>
        <taxon>Armillaria</taxon>
    </lineage>
</organism>
<dbReference type="AlphaFoldDB" id="A0AA39PLS4"/>
<keyword evidence="2" id="KW-1185">Reference proteome</keyword>